<accession>A0ABY0ISH4</accession>
<keyword evidence="2" id="KW-1185">Reference proteome</keyword>
<dbReference type="EMBL" id="SHKM01000002">
    <property type="protein sequence ID" value="RZT76312.1"/>
    <property type="molecule type" value="Genomic_DNA"/>
</dbReference>
<proteinExistence type="predicted"/>
<dbReference type="RefSeq" id="WP_130459555.1">
    <property type="nucleotide sequence ID" value="NZ_SHKM01000002.1"/>
</dbReference>
<dbReference type="Proteomes" id="UP000292136">
    <property type="component" value="Unassembled WGS sequence"/>
</dbReference>
<reference evidence="1 2" key="1">
    <citation type="submission" date="2019-02" db="EMBL/GenBank/DDBJ databases">
        <title>Genomic Encyclopedia of Type Strains, Phase IV (KMG-IV): sequencing the most valuable type-strain genomes for metagenomic binning, comparative biology and taxonomic classification.</title>
        <authorList>
            <person name="Goeker M."/>
        </authorList>
    </citation>
    <scope>NUCLEOTIDE SEQUENCE [LARGE SCALE GENOMIC DNA]</scope>
    <source>
        <strain evidence="1 2">DSM 21223</strain>
    </source>
</reference>
<protein>
    <submittedName>
        <fullName evidence="1">SIR2-like protein</fullName>
    </submittedName>
</protein>
<name>A0ABY0ISH4_9RHOO</name>
<organism evidence="1 2">
    <name type="scientific">Azospira oryzae</name>
    <dbReference type="NCBI Taxonomy" id="146939"/>
    <lineage>
        <taxon>Bacteria</taxon>
        <taxon>Pseudomonadati</taxon>
        <taxon>Pseudomonadota</taxon>
        <taxon>Betaproteobacteria</taxon>
        <taxon>Rhodocyclales</taxon>
        <taxon>Rhodocyclaceae</taxon>
        <taxon>Azospira</taxon>
    </lineage>
</organism>
<dbReference type="Pfam" id="PF13289">
    <property type="entry name" value="SIR2_2"/>
    <property type="match status" value="1"/>
</dbReference>
<evidence type="ECO:0000313" key="2">
    <source>
        <dbReference type="Proteomes" id="UP000292136"/>
    </source>
</evidence>
<sequence>MGADSTDGLLATVADGLGSGALIPYLGAEAVLLAPANAALPLAPEALAAFLSKRATVPSRIRRNPTATAQYIENFRHRKTLRKLMLEAFATPAEVPAFYRLLARLAPPMVVDTGYDTALAGAFAGNSDWAQIQGVSRAEVREGWYLCYDAAGAPLPEAGAAACRTLVYKPLGGVQPAGNFIISDSDFVEVLTEIDIQTPIPEAVKSRRASRGFVFFGCRFRDQLTRTYARQVMKRSAGPHFAVLPAAELTRNELRFIAEQGITVIDRPLAEVAAALEAALDCAVA</sequence>
<comment type="caution">
    <text evidence="1">The sequence shown here is derived from an EMBL/GenBank/DDBJ whole genome shotgun (WGS) entry which is preliminary data.</text>
</comment>
<evidence type="ECO:0000313" key="1">
    <source>
        <dbReference type="EMBL" id="RZT76312.1"/>
    </source>
</evidence>
<gene>
    <name evidence="1" type="ORF">EV678_2187</name>
</gene>